<accession>A0A931CWT2</accession>
<evidence type="ECO:0000313" key="1">
    <source>
        <dbReference type="EMBL" id="MBG0741368.1"/>
    </source>
</evidence>
<proteinExistence type="predicted"/>
<name>A0A931CWT2_9MICC</name>
<reference evidence="1 2" key="1">
    <citation type="submission" date="2020-11" db="EMBL/GenBank/DDBJ databases">
        <title>Arthrobacter antarcticus sp. nov., isolated from Antarctic Soil.</title>
        <authorList>
            <person name="Li J."/>
        </authorList>
    </citation>
    <scope>NUCLEOTIDE SEQUENCE [LARGE SCALE GENOMIC DNA]</scope>
    <source>
        <strain evidence="1 2">Z1-20</strain>
    </source>
</reference>
<protein>
    <submittedName>
        <fullName evidence="1">Uncharacterized protein</fullName>
    </submittedName>
</protein>
<keyword evidence="2" id="KW-1185">Reference proteome</keyword>
<evidence type="ECO:0000313" key="2">
    <source>
        <dbReference type="Proteomes" id="UP000655366"/>
    </source>
</evidence>
<dbReference type="RefSeq" id="WP_196398302.1">
    <property type="nucleotide sequence ID" value="NZ_JADNYM010000029.1"/>
</dbReference>
<dbReference type="Proteomes" id="UP000655366">
    <property type="component" value="Unassembled WGS sequence"/>
</dbReference>
<sequence>MLGDQAPHLADLPDAPRHGAVDDVPPLGVFWTFQMPVRDITELTGLDV</sequence>
<organism evidence="1 2">
    <name type="scientific">Arthrobacter terrae</name>
    <dbReference type="NCBI Taxonomy" id="2935737"/>
    <lineage>
        <taxon>Bacteria</taxon>
        <taxon>Bacillati</taxon>
        <taxon>Actinomycetota</taxon>
        <taxon>Actinomycetes</taxon>
        <taxon>Micrococcales</taxon>
        <taxon>Micrococcaceae</taxon>
        <taxon>Arthrobacter</taxon>
    </lineage>
</organism>
<dbReference type="EMBL" id="JADNYM010000029">
    <property type="protein sequence ID" value="MBG0741368.1"/>
    <property type="molecule type" value="Genomic_DNA"/>
</dbReference>
<dbReference type="AlphaFoldDB" id="A0A931CWT2"/>
<comment type="caution">
    <text evidence="1">The sequence shown here is derived from an EMBL/GenBank/DDBJ whole genome shotgun (WGS) entry which is preliminary data.</text>
</comment>
<gene>
    <name evidence="1" type="ORF">IV500_18555</name>
</gene>